<dbReference type="PANTHER" id="PTHR48079">
    <property type="entry name" value="PROTEIN YEEZ"/>
    <property type="match status" value="1"/>
</dbReference>
<evidence type="ECO:0000313" key="2">
    <source>
        <dbReference type="EMBL" id="KAF2493074.1"/>
    </source>
</evidence>
<accession>A0A6A6QLT4</accession>
<organism evidence="2 3">
    <name type="scientific">Lophium mytilinum</name>
    <dbReference type="NCBI Taxonomy" id="390894"/>
    <lineage>
        <taxon>Eukaryota</taxon>
        <taxon>Fungi</taxon>
        <taxon>Dikarya</taxon>
        <taxon>Ascomycota</taxon>
        <taxon>Pezizomycotina</taxon>
        <taxon>Dothideomycetes</taxon>
        <taxon>Pleosporomycetidae</taxon>
        <taxon>Mytilinidiales</taxon>
        <taxon>Mytilinidiaceae</taxon>
        <taxon>Lophium</taxon>
    </lineage>
</organism>
<gene>
    <name evidence="2" type="ORF">BU16DRAFT_620346</name>
</gene>
<dbReference type="AlphaFoldDB" id="A0A6A6QLT4"/>
<evidence type="ECO:0000313" key="3">
    <source>
        <dbReference type="Proteomes" id="UP000799750"/>
    </source>
</evidence>
<keyword evidence="3" id="KW-1185">Reference proteome</keyword>
<sequence length="356" mass="39345">MGQNILITGAAGYIGGSVLADFISRTNGLIKAENISAAVRSEDQVQALSKLGVNVIQVDLRNEAAVNEAVLRNEIDVVVHTASAIESRIVSHLIKALDQRRKASGEEVVFIHSSVTALFATEGGWTHGEVKDTDQIFEMEKQIGDSHPVRETNILVIEQAKAHGVTSLNVVVPTVYGRGRGEWRKLSVSIPAYIRTSIKLKLVYKFDKDSSPPAVHISDLTALYALLVEKILHKEPVPNGENGYYFPMAHRAPWWDVMELLAEGLHARGLVLEPKAQIWPSDEMAAEELGFPLLYIRAMCTATGELVPINAYRLGWQPKWDLERFLGSMDDEIEAVQELDKVKPTVFDAILPFSNS</sequence>
<dbReference type="InterPro" id="IPR001509">
    <property type="entry name" value="Epimerase_deHydtase"/>
</dbReference>
<dbReference type="GO" id="GO:0005737">
    <property type="term" value="C:cytoplasm"/>
    <property type="evidence" value="ECO:0007669"/>
    <property type="project" value="TreeGrafter"/>
</dbReference>
<name>A0A6A6QLT4_9PEZI</name>
<dbReference type="InterPro" id="IPR036291">
    <property type="entry name" value="NAD(P)-bd_dom_sf"/>
</dbReference>
<proteinExistence type="predicted"/>
<dbReference type="Gene3D" id="3.40.50.720">
    <property type="entry name" value="NAD(P)-binding Rossmann-like Domain"/>
    <property type="match status" value="1"/>
</dbReference>
<protein>
    <submittedName>
        <fullName evidence="2">NAD(P)-binding protein</fullName>
    </submittedName>
</protein>
<dbReference type="OrthoDB" id="10262413at2759"/>
<dbReference type="Pfam" id="PF01370">
    <property type="entry name" value="Epimerase"/>
    <property type="match status" value="1"/>
</dbReference>
<dbReference type="Proteomes" id="UP000799750">
    <property type="component" value="Unassembled WGS sequence"/>
</dbReference>
<dbReference type="GO" id="GO:0004029">
    <property type="term" value="F:aldehyde dehydrogenase (NAD+) activity"/>
    <property type="evidence" value="ECO:0007669"/>
    <property type="project" value="TreeGrafter"/>
</dbReference>
<evidence type="ECO:0000259" key="1">
    <source>
        <dbReference type="Pfam" id="PF01370"/>
    </source>
</evidence>
<dbReference type="PANTHER" id="PTHR48079:SF6">
    <property type="entry name" value="NAD(P)-BINDING DOMAIN-CONTAINING PROTEIN-RELATED"/>
    <property type="match status" value="1"/>
</dbReference>
<feature type="domain" description="NAD-dependent epimerase/dehydratase" evidence="1">
    <location>
        <begin position="5"/>
        <end position="85"/>
    </location>
</feature>
<dbReference type="EMBL" id="MU004193">
    <property type="protein sequence ID" value="KAF2493074.1"/>
    <property type="molecule type" value="Genomic_DNA"/>
</dbReference>
<reference evidence="2" key="1">
    <citation type="journal article" date="2020" name="Stud. Mycol.">
        <title>101 Dothideomycetes genomes: a test case for predicting lifestyles and emergence of pathogens.</title>
        <authorList>
            <person name="Haridas S."/>
            <person name="Albert R."/>
            <person name="Binder M."/>
            <person name="Bloem J."/>
            <person name="Labutti K."/>
            <person name="Salamov A."/>
            <person name="Andreopoulos B."/>
            <person name="Baker S."/>
            <person name="Barry K."/>
            <person name="Bills G."/>
            <person name="Bluhm B."/>
            <person name="Cannon C."/>
            <person name="Castanera R."/>
            <person name="Culley D."/>
            <person name="Daum C."/>
            <person name="Ezra D."/>
            <person name="Gonzalez J."/>
            <person name="Henrissat B."/>
            <person name="Kuo A."/>
            <person name="Liang C."/>
            <person name="Lipzen A."/>
            <person name="Lutzoni F."/>
            <person name="Magnuson J."/>
            <person name="Mondo S."/>
            <person name="Nolan M."/>
            <person name="Ohm R."/>
            <person name="Pangilinan J."/>
            <person name="Park H.-J."/>
            <person name="Ramirez L."/>
            <person name="Alfaro M."/>
            <person name="Sun H."/>
            <person name="Tritt A."/>
            <person name="Yoshinaga Y."/>
            <person name="Zwiers L.-H."/>
            <person name="Turgeon B."/>
            <person name="Goodwin S."/>
            <person name="Spatafora J."/>
            <person name="Crous P."/>
            <person name="Grigoriev I."/>
        </authorList>
    </citation>
    <scope>NUCLEOTIDE SEQUENCE</scope>
    <source>
        <strain evidence="2">CBS 269.34</strain>
    </source>
</reference>
<dbReference type="SUPFAM" id="SSF51735">
    <property type="entry name" value="NAD(P)-binding Rossmann-fold domains"/>
    <property type="match status" value="1"/>
</dbReference>
<dbReference type="InterPro" id="IPR051783">
    <property type="entry name" value="NAD(P)-dependent_oxidoreduct"/>
</dbReference>